<evidence type="ECO:0000256" key="1">
    <source>
        <dbReference type="SAM" id="MobiDB-lite"/>
    </source>
</evidence>
<dbReference type="Ensembl" id="ENSOCUT00000042838.1">
    <property type="protein sequence ID" value="ENSOCUP00000041530.1"/>
    <property type="gene ID" value="ENSOCUG00000037783.1"/>
</dbReference>
<keyword evidence="2" id="KW-0812">Transmembrane</keyword>
<sequence>MAQTGCPGVGVGLAGALRGLDPAWVRWGGQDINLRRRRGGGTGDGEECPWGLRAGVPGQPEASPGPTARCPGSPFSSPGLQPSGMLTGSPTVGAAAPPFLPPSHGGWGRRGQRCRCGRGSGRAPGPHRSSGPREAGPSAWFLPPSTVTKSTAQKSLLGTAQAPRACSPPRPGSLGSLWDVWSARPGPLLLLLLPFFRCLAAAGLLQGQGRPVCAPERPGPPGRPAARSRWAGPLPRLPVRPPQPSRGHCTWGPAALSAAGRPCSARPLCGYEMSNAGPAPGRGGSGLVPGLGSRPGGGCGLRFSLSCPQELPGPQGDTGAQRWPARGQGRTAGLSSEPSAWGTAEPALLPVPRLPLRRPPRFFGTKWMMFLAVGIYALFVSTNYWERYYTLVPSAVALGMAIVPLWASVGNYITRMAQKYCEYTHYKEQ</sequence>
<dbReference type="Bgee" id="ENSOCUG00000037783">
    <property type="expression patterns" value="Expressed in blood and 15 other cell types or tissues"/>
</dbReference>
<dbReference type="GO" id="GO:0005764">
    <property type="term" value="C:lysosome"/>
    <property type="evidence" value="ECO:0007669"/>
    <property type="project" value="TreeGrafter"/>
</dbReference>
<dbReference type="Proteomes" id="UP000001811">
    <property type="component" value="Unplaced"/>
</dbReference>
<protein>
    <submittedName>
        <fullName evidence="3">Uncharacterized protein</fullName>
    </submittedName>
</protein>
<feature type="transmembrane region" description="Helical" evidence="2">
    <location>
        <begin position="391"/>
        <end position="409"/>
    </location>
</feature>
<reference evidence="3" key="3">
    <citation type="submission" date="2025-09" db="UniProtKB">
        <authorList>
            <consortium name="Ensembl"/>
        </authorList>
    </citation>
    <scope>IDENTIFICATION</scope>
    <source>
        <strain evidence="3">Thorbecke</strain>
    </source>
</reference>
<feature type="region of interest" description="Disordered" evidence="1">
    <location>
        <begin position="100"/>
        <end position="140"/>
    </location>
</feature>
<dbReference type="STRING" id="9986.ENSOCUP00000041530"/>
<reference evidence="3 4" key="1">
    <citation type="journal article" date="2011" name="Nature">
        <title>A high-resolution map of human evolutionary constraint using 29 mammals.</title>
        <authorList>
            <person name="Lindblad-Toh K."/>
            <person name="Garber M."/>
            <person name="Zuk O."/>
            <person name="Lin M.F."/>
            <person name="Parker B.J."/>
            <person name="Washietl S."/>
            <person name="Kheradpour P."/>
            <person name="Ernst J."/>
            <person name="Jordan G."/>
            <person name="Mauceli E."/>
            <person name="Ward L.D."/>
            <person name="Lowe C.B."/>
            <person name="Holloway A.K."/>
            <person name="Clamp M."/>
            <person name="Gnerre S."/>
            <person name="Alfoldi J."/>
            <person name="Beal K."/>
            <person name="Chang J."/>
            <person name="Clawson H."/>
            <person name="Cuff J."/>
            <person name="Di Palma F."/>
            <person name="Fitzgerald S."/>
            <person name="Flicek P."/>
            <person name="Guttman M."/>
            <person name="Hubisz M.J."/>
            <person name="Jaffe D.B."/>
            <person name="Jungreis I."/>
            <person name="Kent W.J."/>
            <person name="Kostka D."/>
            <person name="Lara M."/>
            <person name="Martins A.L."/>
            <person name="Massingham T."/>
            <person name="Moltke I."/>
            <person name="Raney B.J."/>
            <person name="Rasmussen M.D."/>
            <person name="Robinson J."/>
            <person name="Stark A."/>
            <person name="Vilella A.J."/>
            <person name="Wen J."/>
            <person name="Xie X."/>
            <person name="Zody M.C."/>
            <person name="Baldwin J."/>
            <person name="Bloom T."/>
            <person name="Chin C.W."/>
            <person name="Heiman D."/>
            <person name="Nicol R."/>
            <person name="Nusbaum C."/>
            <person name="Young S."/>
            <person name="Wilkinson J."/>
            <person name="Worley K.C."/>
            <person name="Kovar C.L."/>
            <person name="Muzny D.M."/>
            <person name="Gibbs R.A."/>
            <person name="Cree A."/>
            <person name="Dihn H.H."/>
            <person name="Fowler G."/>
            <person name="Jhangiani S."/>
            <person name="Joshi V."/>
            <person name="Lee S."/>
            <person name="Lewis L.R."/>
            <person name="Nazareth L.V."/>
            <person name="Okwuonu G."/>
            <person name="Santibanez J."/>
            <person name="Warren W.C."/>
            <person name="Mardis E.R."/>
            <person name="Weinstock G.M."/>
            <person name="Wilson R.K."/>
            <person name="Delehaunty K."/>
            <person name="Dooling D."/>
            <person name="Fronik C."/>
            <person name="Fulton L."/>
            <person name="Fulton B."/>
            <person name="Graves T."/>
            <person name="Minx P."/>
            <person name="Sodergren E."/>
            <person name="Birney E."/>
            <person name="Margulies E.H."/>
            <person name="Herrero J."/>
            <person name="Green E.D."/>
            <person name="Haussler D."/>
            <person name="Siepel A."/>
            <person name="Goldman N."/>
            <person name="Pollard K.S."/>
            <person name="Pedersen J.S."/>
            <person name="Lander E.S."/>
            <person name="Kellis M."/>
        </authorList>
    </citation>
    <scope>NUCLEOTIDE SEQUENCE [LARGE SCALE GENOMIC DNA]</scope>
    <source>
        <strain evidence="4">Thorbecke</strain>
    </source>
</reference>
<proteinExistence type="predicted"/>
<reference evidence="3" key="2">
    <citation type="submission" date="2025-08" db="UniProtKB">
        <authorList>
            <consortium name="Ensembl"/>
        </authorList>
    </citation>
    <scope>IDENTIFICATION</scope>
    <source>
        <strain evidence="3">Thorbecke</strain>
    </source>
</reference>
<dbReference type="InterPro" id="IPR043268">
    <property type="entry name" value="UNC93B1"/>
</dbReference>
<name>A0A5F9D746_RABIT</name>
<dbReference type="GO" id="GO:0034162">
    <property type="term" value="P:toll-like receptor 9 signaling pathway"/>
    <property type="evidence" value="ECO:0007669"/>
    <property type="project" value="TreeGrafter"/>
</dbReference>
<feature type="transmembrane region" description="Helical" evidence="2">
    <location>
        <begin position="367"/>
        <end position="385"/>
    </location>
</feature>
<feature type="compositionally biased region" description="Low complexity" evidence="1">
    <location>
        <begin position="224"/>
        <end position="234"/>
    </location>
</feature>
<dbReference type="GO" id="GO:0005768">
    <property type="term" value="C:endosome"/>
    <property type="evidence" value="ECO:0007669"/>
    <property type="project" value="TreeGrafter"/>
</dbReference>
<evidence type="ECO:0000256" key="2">
    <source>
        <dbReference type="SAM" id="Phobius"/>
    </source>
</evidence>
<dbReference type="GO" id="GO:0034154">
    <property type="term" value="P:toll-like receptor 7 signaling pathway"/>
    <property type="evidence" value="ECO:0007669"/>
    <property type="project" value="TreeGrafter"/>
</dbReference>
<dbReference type="GO" id="GO:0035325">
    <property type="term" value="F:Toll-like receptor binding"/>
    <property type="evidence" value="ECO:0007669"/>
    <property type="project" value="InterPro"/>
</dbReference>
<feature type="region of interest" description="Disordered" evidence="1">
    <location>
        <begin position="216"/>
        <end position="235"/>
    </location>
</feature>
<organism evidence="3 4">
    <name type="scientific">Oryctolagus cuniculus</name>
    <name type="common">Rabbit</name>
    <dbReference type="NCBI Taxonomy" id="9986"/>
    <lineage>
        <taxon>Eukaryota</taxon>
        <taxon>Metazoa</taxon>
        <taxon>Chordata</taxon>
        <taxon>Craniata</taxon>
        <taxon>Vertebrata</taxon>
        <taxon>Euteleostomi</taxon>
        <taxon>Mammalia</taxon>
        <taxon>Eutheria</taxon>
        <taxon>Euarchontoglires</taxon>
        <taxon>Glires</taxon>
        <taxon>Lagomorpha</taxon>
        <taxon>Leporidae</taxon>
        <taxon>Oryctolagus</taxon>
    </lineage>
</organism>
<keyword evidence="2" id="KW-1133">Transmembrane helix</keyword>
<dbReference type="PaxDb" id="9986-ENSOCUP00000011709"/>
<dbReference type="GO" id="GO:0034138">
    <property type="term" value="P:toll-like receptor 3 signaling pathway"/>
    <property type="evidence" value="ECO:0007669"/>
    <property type="project" value="TreeGrafter"/>
</dbReference>
<evidence type="ECO:0000313" key="4">
    <source>
        <dbReference type="Proteomes" id="UP000001811"/>
    </source>
</evidence>
<dbReference type="AlphaFoldDB" id="A0A5F9D746"/>
<dbReference type="GO" id="GO:0006886">
    <property type="term" value="P:intracellular protein transport"/>
    <property type="evidence" value="ECO:0007669"/>
    <property type="project" value="TreeGrafter"/>
</dbReference>
<dbReference type="InParanoid" id="A0A5F9D746"/>
<keyword evidence="2" id="KW-0472">Membrane</keyword>
<dbReference type="PANTHER" id="PTHR46744">
    <property type="entry name" value="PROTEIN UNC-93 HOMOLOG B1"/>
    <property type="match status" value="1"/>
</dbReference>
<dbReference type="GO" id="GO:0002224">
    <property type="term" value="P:toll-like receptor signaling pathway"/>
    <property type="evidence" value="ECO:0007669"/>
    <property type="project" value="InterPro"/>
</dbReference>
<accession>A0A5F9D746</accession>
<evidence type="ECO:0000313" key="3">
    <source>
        <dbReference type="Ensembl" id="ENSOCUP00000041530.1"/>
    </source>
</evidence>
<feature type="region of interest" description="Disordered" evidence="1">
    <location>
        <begin position="310"/>
        <end position="341"/>
    </location>
</feature>
<dbReference type="GeneTree" id="ENSGT00530000063359"/>
<keyword evidence="4" id="KW-1185">Reference proteome</keyword>
<dbReference type="PANTHER" id="PTHR46744:SF1">
    <property type="entry name" value="PROTEIN UNC-93 HOMOLOG B1"/>
    <property type="match status" value="1"/>
</dbReference>